<keyword evidence="1" id="KW-1133">Transmembrane helix</keyword>
<organism evidence="2 3">
    <name type="scientific">Leptospira santarosai str. MOR084</name>
    <dbReference type="NCBI Taxonomy" id="1049984"/>
    <lineage>
        <taxon>Bacteria</taxon>
        <taxon>Pseudomonadati</taxon>
        <taxon>Spirochaetota</taxon>
        <taxon>Spirochaetia</taxon>
        <taxon>Leptospirales</taxon>
        <taxon>Leptospiraceae</taxon>
        <taxon>Leptospira</taxon>
    </lineage>
</organism>
<keyword evidence="1" id="KW-0812">Transmembrane</keyword>
<evidence type="ECO:0000313" key="2">
    <source>
        <dbReference type="EMBL" id="EKO31874.1"/>
    </source>
</evidence>
<evidence type="ECO:0000313" key="3">
    <source>
        <dbReference type="Proteomes" id="UP000006329"/>
    </source>
</evidence>
<dbReference type="EMBL" id="AHON02000088">
    <property type="protein sequence ID" value="EKO31874.1"/>
    <property type="molecule type" value="Genomic_DNA"/>
</dbReference>
<comment type="caution">
    <text evidence="2">The sequence shown here is derived from an EMBL/GenBank/DDBJ whole genome shotgun (WGS) entry which is preliminary data.</text>
</comment>
<gene>
    <name evidence="2" type="ORF">LEP1GSC179_0614</name>
</gene>
<sequence length="105" mass="12157">MYKLLTNFEVKKRGLRVALFFTIVSLICFLIGNTILQFIFLGLGFVSFVFTLVRPEAFYTFTNRVLEFVLIFLNGIVKIGVLLFYLIVRKPVRLVIDLFPGKKKS</sequence>
<accession>A0A0E2BAG7</accession>
<reference evidence="2" key="1">
    <citation type="submission" date="2012-10" db="EMBL/GenBank/DDBJ databases">
        <authorList>
            <person name="Harkins D.M."/>
            <person name="Durkin A.S."/>
            <person name="Brinkac L.M."/>
            <person name="Haft D.H."/>
            <person name="Selengut J.D."/>
            <person name="Sanka R."/>
            <person name="DePew J."/>
            <person name="Purushe J."/>
            <person name="Matthias M.A."/>
            <person name="Vinetz J.M."/>
            <person name="Sutton G.G."/>
            <person name="Nierman W.C."/>
            <person name="Fouts D.E."/>
        </authorList>
    </citation>
    <scope>NUCLEOTIDE SEQUENCE [LARGE SCALE GENOMIC DNA]</scope>
    <source>
        <strain evidence="2">MOR084</strain>
    </source>
</reference>
<keyword evidence="1" id="KW-0472">Membrane</keyword>
<evidence type="ECO:0000256" key="1">
    <source>
        <dbReference type="SAM" id="Phobius"/>
    </source>
</evidence>
<feature type="transmembrane region" description="Helical" evidence="1">
    <location>
        <begin position="20"/>
        <end position="53"/>
    </location>
</feature>
<dbReference type="RefSeq" id="WP_004464583.1">
    <property type="nucleotide sequence ID" value="NZ_AHON02000088.1"/>
</dbReference>
<protein>
    <submittedName>
        <fullName evidence="2">Uncharacterized protein</fullName>
    </submittedName>
</protein>
<proteinExistence type="predicted"/>
<dbReference type="AlphaFoldDB" id="A0A0E2BAG7"/>
<dbReference type="Proteomes" id="UP000006329">
    <property type="component" value="Unassembled WGS sequence"/>
</dbReference>
<feature type="transmembrane region" description="Helical" evidence="1">
    <location>
        <begin position="65"/>
        <end position="88"/>
    </location>
</feature>
<name>A0A0E2BAG7_9LEPT</name>
<keyword evidence="3" id="KW-1185">Reference proteome</keyword>